<dbReference type="InterPro" id="IPR029016">
    <property type="entry name" value="GAF-like_dom_sf"/>
</dbReference>
<comment type="caution">
    <text evidence="9">The sequence shown here is derived from an EMBL/GenBank/DDBJ whole genome shotgun (WGS) entry which is preliminary data.</text>
</comment>
<gene>
    <name evidence="5" type="primary">hrcA</name>
    <name evidence="9" type="ORF">RUMCAL_02332</name>
</gene>
<keyword evidence="4 5" id="KW-0804">Transcription</keyword>
<evidence type="ECO:0000259" key="8">
    <source>
        <dbReference type="Pfam" id="PF03444"/>
    </source>
</evidence>
<evidence type="ECO:0000313" key="10">
    <source>
        <dbReference type="Proteomes" id="UP000016662"/>
    </source>
</evidence>
<dbReference type="InterPro" id="IPR005104">
    <property type="entry name" value="WHTH_HrcA_DNA-bd"/>
</dbReference>
<accession>U2K3C9</accession>
<dbReference type="NCBIfam" id="TIGR00331">
    <property type="entry name" value="hrcA"/>
    <property type="match status" value="1"/>
</dbReference>
<evidence type="ECO:0000313" key="9">
    <source>
        <dbReference type="EMBL" id="ERJ93016.1"/>
    </source>
</evidence>
<evidence type="ECO:0000256" key="1">
    <source>
        <dbReference type="ARBA" id="ARBA00022491"/>
    </source>
</evidence>
<organism evidence="9 10">
    <name type="scientific">Ruminococcus callidus ATCC 27760</name>
    <dbReference type="NCBI Taxonomy" id="411473"/>
    <lineage>
        <taxon>Bacteria</taxon>
        <taxon>Bacillati</taxon>
        <taxon>Bacillota</taxon>
        <taxon>Clostridia</taxon>
        <taxon>Eubacteriales</taxon>
        <taxon>Oscillospiraceae</taxon>
        <taxon>Ruminococcus</taxon>
    </lineage>
</organism>
<dbReference type="HAMAP" id="MF_00081">
    <property type="entry name" value="HrcA"/>
    <property type="match status" value="1"/>
</dbReference>
<dbReference type="SUPFAM" id="SSF55781">
    <property type="entry name" value="GAF domain-like"/>
    <property type="match status" value="1"/>
</dbReference>
<dbReference type="SUPFAM" id="SSF46785">
    <property type="entry name" value="Winged helix' DNA-binding domain"/>
    <property type="match status" value="1"/>
</dbReference>
<dbReference type="PATRIC" id="fig|411473.3.peg.1936"/>
<dbReference type="GO" id="GO:0003677">
    <property type="term" value="F:DNA binding"/>
    <property type="evidence" value="ECO:0007669"/>
    <property type="project" value="InterPro"/>
</dbReference>
<evidence type="ECO:0000256" key="4">
    <source>
        <dbReference type="ARBA" id="ARBA00023163"/>
    </source>
</evidence>
<dbReference type="PANTHER" id="PTHR34824:SF1">
    <property type="entry name" value="HEAT-INDUCIBLE TRANSCRIPTION REPRESSOR HRCA"/>
    <property type="match status" value="1"/>
</dbReference>
<feature type="domain" description="Heat-inducible transcription repressor HrcA C-terminal" evidence="7">
    <location>
        <begin position="122"/>
        <end position="334"/>
    </location>
</feature>
<dbReference type="Gene3D" id="3.30.390.60">
    <property type="entry name" value="Heat-inducible transcription repressor hrca homolog, domain 3"/>
    <property type="match status" value="1"/>
</dbReference>
<keyword evidence="10" id="KW-1185">Reference proteome</keyword>
<dbReference type="AlphaFoldDB" id="U2K3C9"/>
<dbReference type="STRING" id="411473.RUMCAL_02332"/>
<evidence type="ECO:0000256" key="6">
    <source>
        <dbReference type="SAM" id="MobiDB-lite"/>
    </source>
</evidence>
<dbReference type="GO" id="GO:0045892">
    <property type="term" value="P:negative regulation of DNA-templated transcription"/>
    <property type="evidence" value="ECO:0007669"/>
    <property type="project" value="UniProtKB-UniRule"/>
</dbReference>
<dbReference type="Pfam" id="PF03444">
    <property type="entry name" value="WHD_HrcA"/>
    <property type="match status" value="1"/>
</dbReference>
<comment type="similarity">
    <text evidence="5">Belongs to the HrcA family.</text>
</comment>
<evidence type="ECO:0000259" key="7">
    <source>
        <dbReference type="Pfam" id="PF01628"/>
    </source>
</evidence>
<dbReference type="Pfam" id="PF01628">
    <property type="entry name" value="HrcA"/>
    <property type="match status" value="1"/>
</dbReference>
<feature type="region of interest" description="Disordered" evidence="6">
    <location>
        <begin position="348"/>
        <end position="375"/>
    </location>
</feature>
<dbReference type="InterPro" id="IPR036388">
    <property type="entry name" value="WH-like_DNA-bd_sf"/>
</dbReference>
<evidence type="ECO:0000256" key="2">
    <source>
        <dbReference type="ARBA" id="ARBA00023015"/>
    </source>
</evidence>
<dbReference type="Gene3D" id="1.10.10.10">
    <property type="entry name" value="Winged helix-like DNA-binding domain superfamily/Winged helix DNA-binding domain"/>
    <property type="match status" value="1"/>
</dbReference>
<dbReference type="InterPro" id="IPR021153">
    <property type="entry name" value="HrcA_C"/>
</dbReference>
<feature type="domain" description="Winged helix-turn-helix transcription repressor HrcA DNA-binding" evidence="8">
    <location>
        <begin position="21"/>
        <end position="88"/>
    </location>
</feature>
<dbReference type="InterPro" id="IPR036390">
    <property type="entry name" value="WH_DNA-bd_sf"/>
</dbReference>
<name>U2K3C9_9FIRM</name>
<reference evidence="9 10" key="1">
    <citation type="submission" date="2013-07" db="EMBL/GenBank/DDBJ databases">
        <authorList>
            <person name="Weinstock G."/>
            <person name="Sodergren E."/>
            <person name="Wylie T."/>
            <person name="Fulton L."/>
            <person name="Fulton R."/>
            <person name="Fronick C."/>
            <person name="O'Laughlin M."/>
            <person name="Godfrey J."/>
            <person name="Miner T."/>
            <person name="Herter B."/>
            <person name="Appelbaum E."/>
            <person name="Cordes M."/>
            <person name="Lek S."/>
            <person name="Wollam A."/>
            <person name="Pepin K.H."/>
            <person name="Palsikar V.B."/>
            <person name="Mitreva M."/>
            <person name="Wilson R.K."/>
        </authorList>
    </citation>
    <scope>NUCLEOTIDE SEQUENCE [LARGE SCALE GENOMIC DNA]</scope>
    <source>
        <strain evidence="9 10">ATCC 27760</strain>
    </source>
</reference>
<dbReference type="PANTHER" id="PTHR34824">
    <property type="entry name" value="HEAT-INDUCIBLE TRANSCRIPTION REPRESSOR HRCA"/>
    <property type="match status" value="1"/>
</dbReference>
<dbReference type="InterPro" id="IPR023120">
    <property type="entry name" value="WHTH_transcript_rep_HrcA_IDD"/>
</dbReference>
<dbReference type="PIRSF" id="PIRSF005485">
    <property type="entry name" value="HrcA"/>
    <property type="match status" value="1"/>
</dbReference>
<sequence length="375" mass="42012">MSANTLKVNLPERMVIVDARKRRILSAVVDLYIRTGEPVGSKTISQLPDIHVSAATVRNDMAVLEELGYLEQPHTSAGRVPTFNGYRMYIEEISAEGTLPQEERDRLDEMLGDESQLTEDLILQSATTALSQITKCATVVSNFAPKYSVISKVDVIPTGKRMYVVLLITSDGKIKNRACRLQFDLTHEHMDFFKHFMEENLEGVSVSDLSEEKLEQMITAMGTYMMTLSPLVQGICEMSKDLQQNELYMTGEQNLFSCDDLDKAEVAKFMMHKQELSGLLDDSFQGIKVMFGEEGNDFVIGNSSMIVSKYQKGDHTAGSLGVIGPMRLNYAKVIPYIEYFTEKISHLISDDDDTPPPELECIGQTEPPKDPKPEQ</sequence>
<keyword evidence="3 5" id="KW-0346">Stress response</keyword>
<evidence type="ECO:0000256" key="3">
    <source>
        <dbReference type="ARBA" id="ARBA00023016"/>
    </source>
</evidence>
<comment type="function">
    <text evidence="5">Negative regulator of class I heat shock genes (grpE-dnaK-dnaJ and groELS operons). Prevents heat-shock induction of these operons.</text>
</comment>
<evidence type="ECO:0000256" key="5">
    <source>
        <dbReference type="HAMAP-Rule" id="MF_00081"/>
    </source>
</evidence>
<dbReference type="EMBL" id="AWVF01000290">
    <property type="protein sequence ID" value="ERJ93016.1"/>
    <property type="molecule type" value="Genomic_DNA"/>
</dbReference>
<keyword evidence="1 5" id="KW-0678">Repressor</keyword>
<dbReference type="Proteomes" id="UP000016662">
    <property type="component" value="Unassembled WGS sequence"/>
</dbReference>
<dbReference type="eggNOG" id="COG1420">
    <property type="taxonomic scope" value="Bacteria"/>
</dbReference>
<dbReference type="Gene3D" id="3.30.450.40">
    <property type="match status" value="1"/>
</dbReference>
<dbReference type="HOGENOM" id="CLU_050019_1_0_9"/>
<keyword evidence="2 5" id="KW-0805">Transcription regulation</keyword>
<dbReference type="InterPro" id="IPR002571">
    <property type="entry name" value="HrcA"/>
</dbReference>
<proteinExistence type="inferred from homology"/>
<protein>
    <recommendedName>
        <fullName evidence="5">Heat-inducible transcription repressor HrcA</fullName>
    </recommendedName>
</protein>